<dbReference type="RefSeq" id="XP_009527156.1">
    <property type="nucleotide sequence ID" value="XM_009528861.1"/>
</dbReference>
<keyword evidence="1" id="KW-1133">Transmembrane helix</keyword>
<dbReference type="AlphaFoldDB" id="G4ZI49"/>
<gene>
    <name evidence="2" type="ORF">PHYSODRAFT_331957</name>
</gene>
<protein>
    <submittedName>
        <fullName evidence="2">Uncharacterized protein</fullName>
    </submittedName>
</protein>
<accession>G4ZI49</accession>
<keyword evidence="1" id="KW-0472">Membrane</keyword>
<name>G4ZI49_PHYSP</name>
<keyword evidence="1" id="KW-0812">Transmembrane</keyword>
<feature type="transmembrane region" description="Helical" evidence="1">
    <location>
        <begin position="25"/>
        <end position="45"/>
    </location>
</feature>
<dbReference type="GeneID" id="20646366"/>
<evidence type="ECO:0000256" key="1">
    <source>
        <dbReference type="SAM" id="Phobius"/>
    </source>
</evidence>
<keyword evidence="3" id="KW-1185">Reference proteome</keyword>
<proteinExistence type="predicted"/>
<dbReference type="Proteomes" id="UP000002640">
    <property type="component" value="Unassembled WGS sequence"/>
</dbReference>
<evidence type="ECO:0000313" key="3">
    <source>
        <dbReference type="Proteomes" id="UP000002640"/>
    </source>
</evidence>
<sequence length="147" mass="16362">MQVFQCVGIDGPHDSGPLAASRTSIGPYTQCIIPVMYIVYMAALQHLPNRVFYPGTRNVEDADLFANRMLVIGMQGVFQLSLLLVLHRIVASRFAVSTLYQIAFVLETQTLLVHGKLSAWLIFSVGFQLEHYGKAMNAVDWRESTAS</sequence>
<dbReference type="InParanoid" id="G4ZI49"/>
<feature type="transmembrane region" description="Helical" evidence="1">
    <location>
        <begin position="65"/>
        <end position="86"/>
    </location>
</feature>
<reference evidence="2 3" key="1">
    <citation type="journal article" date="2006" name="Science">
        <title>Phytophthora genome sequences uncover evolutionary origins and mechanisms of pathogenesis.</title>
        <authorList>
            <person name="Tyler B.M."/>
            <person name="Tripathy S."/>
            <person name="Zhang X."/>
            <person name="Dehal P."/>
            <person name="Jiang R.H."/>
            <person name="Aerts A."/>
            <person name="Arredondo F.D."/>
            <person name="Baxter L."/>
            <person name="Bensasson D."/>
            <person name="Beynon J.L."/>
            <person name="Chapman J."/>
            <person name="Damasceno C.M."/>
            <person name="Dorrance A.E."/>
            <person name="Dou D."/>
            <person name="Dickerman A.W."/>
            <person name="Dubchak I.L."/>
            <person name="Garbelotto M."/>
            <person name="Gijzen M."/>
            <person name="Gordon S.G."/>
            <person name="Govers F."/>
            <person name="Grunwald N.J."/>
            <person name="Huang W."/>
            <person name="Ivors K.L."/>
            <person name="Jones R.W."/>
            <person name="Kamoun S."/>
            <person name="Krampis K."/>
            <person name="Lamour K.H."/>
            <person name="Lee M.K."/>
            <person name="McDonald W.H."/>
            <person name="Medina M."/>
            <person name="Meijer H.J."/>
            <person name="Nordberg E.K."/>
            <person name="Maclean D.J."/>
            <person name="Ospina-Giraldo M.D."/>
            <person name="Morris P.F."/>
            <person name="Phuntumart V."/>
            <person name="Putnam N.H."/>
            <person name="Rash S."/>
            <person name="Rose J.K."/>
            <person name="Sakihama Y."/>
            <person name="Salamov A.A."/>
            <person name="Savidor A."/>
            <person name="Scheuring C.F."/>
            <person name="Smith B.M."/>
            <person name="Sobral B.W."/>
            <person name="Terry A."/>
            <person name="Torto-Alalibo T.A."/>
            <person name="Win J."/>
            <person name="Xu Z."/>
            <person name="Zhang H."/>
            <person name="Grigoriev I.V."/>
            <person name="Rokhsar D.S."/>
            <person name="Boore J.L."/>
        </authorList>
    </citation>
    <scope>NUCLEOTIDE SEQUENCE [LARGE SCALE GENOMIC DNA]</scope>
    <source>
        <strain evidence="2 3">P6497</strain>
    </source>
</reference>
<dbReference type="EMBL" id="JH159154">
    <property type="protein sequence ID" value="EGZ18098.1"/>
    <property type="molecule type" value="Genomic_DNA"/>
</dbReference>
<dbReference type="KEGG" id="psoj:PHYSODRAFT_331957"/>
<evidence type="ECO:0000313" key="2">
    <source>
        <dbReference type="EMBL" id="EGZ18098.1"/>
    </source>
</evidence>
<organism evidence="2 3">
    <name type="scientific">Phytophthora sojae (strain P6497)</name>
    <name type="common">Soybean stem and root rot agent</name>
    <name type="synonym">Phytophthora megasperma f. sp. glycines</name>
    <dbReference type="NCBI Taxonomy" id="1094619"/>
    <lineage>
        <taxon>Eukaryota</taxon>
        <taxon>Sar</taxon>
        <taxon>Stramenopiles</taxon>
        <taxon>Oomycota</taxon>
        <taxon>Peronosporomycetes</taxon>
        <taxon>Peronosporales</taxon>
        <taxon>Peronosporaceae</taxon>
        <taxon>Phytophthora</taxon>
    </lineage>
</organism>